<keyword evidence="1" id="KW-0808">Transferase</keyword>
<reference evidence="8" key="1">
    <citation type="submission" date="2016-10" db="EMBL/GenBank/DDBJ databases">
        <authorList>
            <person name="Varghese N."/>
            <person name="Submissions S."/>
        </authorList>
    </citation>
    <scope>NUCLEOTIDE SEQUENCE [LARGE SCALE GENOMIC DNA]</scope>
    <source>
        <strain evidence="8">ATCC 25963</strain>
    </source>
</reference>
<dbReference type="Proteomes" id="UP000199400">
    <property type="component" value="Unassembled WGS sequence"/>
</dbReference>
<gene>
    <name evidence="7" type="ORF">SAMN02745121_00434</name>
</gene>
<evidence type="ECO:0000259" key="6">
    <source>
        <dbReference type="PROSITE" id="PS50011"/>
    </source>
</evidence>
<dbReference type="InterPro" id="IPR011009">
    <property type="entry name" value="Kinase-like_dom_sf"/>
</dbReference>
<evidence type="ECO:0000256" key="5">
    <source>
        <dbReference type="SAM" id="MobiDB-lite"/>
    </source>
</evidence>
<feature type="compositionally biased region" description="Basic residues" evidence="5">
    <location>
        <begin position="291"/>
        <end position="308"/>
    </location>
</feature>
<keyword evidence="3 7" id="KW-0418">Kinase</keyword>
<dbReference type="Pfam" id="PF00069">
    <property type="entry name" value="Pkinase"/>
    <property type="match status" value="1"/>
</dbReference>
<accession>A0A1I1T1Q9</accession>
<proteinExistence type="predicted"/>
<dbReference type="AlphaFoldDB" id="A0A1I1T1Q9"/>
<dbReference type="Gene3D" id="1.10.510.10">
    <property type="entry name" value="Transferase(Phosphotransferase) domain 1"/>
    <property type="match status" value="1"/>
</dbReference>
<dbReference type="PANTHER" id="PTHR43289:SF34">
    <property type="entry name" value="SERINE_THREONINE-PROTEIN KINASE YBDM-RELATED"/>
    <property type="match status" value="1"/>
</dbReference>
<evidence type="ECO:0000256" key="3">
    <source>
        <dbReference type="ARBA" id="ARBA00022777"/>
    </source>
</evidence>
<evidence type="ECO:0000256" key="2">
    <source>
        <dbReference type="ARBA" id="ARBA00022741"/>
    </source>
</evidence>
<keyword evidence="4" id="KW-0067">ATP-binding</keyword>
<dbReference type="EMBL" id="FOMX01000002">
    <property type="protein sequence ID" value="SFD52607.1"/>
    <property type="molecule type" value="Genomic_DNA"/>
</dbReference>
<organism evidence="7 8">
    <name type="scientific">Nannocystis exedens</name>
    <dbReference type="NCBI Taxonomy" id="54"/>
    <lineage>
        <taxon>Bacteria</taxon>
        <taxon>Pseudomonadati</taxon>
        <taxon>Myxococcota</taxon>
        <taxon>Polyangia</taxon>
        <taxon>Nannocystales</taxon>
        <taxon>Nannocystaceae</taxon>
        <taxon>Nannocystis</taxon>
    </lineage>
</organism>
<keyword evidence="8" id="KW-1185">Reference proteome</keyword>
<dbReference type="OrthoDB" id="9801841at2"/>
<feature type="domain" description="Protein kinase" evidence="6">
    <location>
        <begin position="83"/>
        <end position="308"/>
    </location>
</feature>
<evidence type="ECO:0000313" key="8">
    <source>
        <dbReference type="Proteomes" id="UP000199400"/>
    </source>
</evidence>
<dbReference type="PROSITE" id="PS50011">
    <property type="entry name" value="PROTEIN_KINASE_DOM"/>
    <property type="match status" value="1"/>
</dbReference>
<feature type="region of interest" description="Disordered" evidence="5">
    <location>
        <begin position="220"/>
        <end position="308"/>
    </location>
</feature>
<evidence type="ECO:0000313" key="7">
    <source>
        <dbReference type="EMBL" id="SFD52607.1"/>
    </source>
</evidence>
<dbReference type="STRING" id="54.SAMN02745121_00434"/>
<dbReference type="GO" id="GO:0005524">
    <property type="term" value="F:ATP binding"/>
    <property type="evidence" value="ECO:0007669"/>
    <property type="project" value="UniProtKB-KW"/>
</dbReference>
<protein>
    <submittedName>
        <fullName evidence="7">Protein kinase domain-containing protein</fullName>
    </submittedName>
</protein>
<dbReference type="GO" id="GO:0004674">
    <property type="term" value="F:protein serine/threonine kinase activity"/>
    <property type="evidence" value="ECO:0007669"/>
    <property type="project" value="TreeGrafter"/>
</dbReference>
<dbReference type="InterPro" id="IPR000719">
    <property type="entry name" value="Prot_kinase_dom"/>
</dbReference>
<sequence>MSRETASPRPGGAGCHRPRGQHGPPAGSAPTLAAETGASAEVRRSLAGRHLAGDSTDRALLQTDSGPRPAPDPDAQPERRGRDLVLERIGAGGMGVVYAAFDPELERKVAIELIRGRRGRRARLREAQAKLSHPGVVAVHGVGAYQSQLFVAMAFARGVTLGAPMRHRRRTWREILAVLQAAGRGLAAAHDAGLVRRDSKPDHVLLDVDGRVQVTDFGLARAAGTREPEPAAPSYHVGSNMSKRTCRTGHARAGMSCSPIRSRLRLTRTSRRTPARPGGRPPDPGTARPGCSRRRSGTRRTRRAAAGP</sequence>
<evidence type="ECO:0000256" key="1">
    <source>
        <dbReference type="ARBA" id="ARBA00022679"/>
    </source>
</evidence>
<dbReference type="SUPFAM" id="SSF56112">
    <property type="entry name" value="Protein kinase-like (PK-like)"/>
    <property type="match status" value="1"/>
</dbReference>
<feature type="compositionally biased region" description="Basic residues" evidence="5">
    <location>
        <begin position="262"/>
        <end position="274"/>
    </location>
</feature>
<keyword evidence="2" id="KW-0547">Nucleotide-binding</keyword>
<dbReference type="PANTHER" id="PTHR43289">
    <property type="entry name" value="MITOGEN-ACTIVATED PROTEIN KINASE KINASE KINASE 20-RELATED"/>
    <property type="match status" value="1"/>
</dbReference>
<feature type="region of interest" description="Disordered" evidence="5">
    <location>
        <begin position="1"/>
        <end position="80"/>
    </location>
</feature>
<name>A0A1I1T1Q9_9BACT</name>
<dbReference type="Gene3D" id="3.30.200.20">
    <property type="entry name" value="Phosphorylase Kinase, domain 1"/>
    <property type="match status" value="1"/>
</dbReference>
<evidence type="ECO:0000256" key="4">
    <source>
        <dbReference type="ARBA" id="ARBA00022840"/>
    </source>
</evidence>